<dbReference type="InterPro" id="IPR012373">
    <property type="entry name" value="Ferrdict_sens_TM"/>
</dbReference>
<dbReference type="RefSeq" id="WP_380604386.1">
    <property type="nucleotide sequence ID" value="NZ_JBHSDU010000015.1"/>
</dbReference>
<dbReference type="InterPro" id="IPR006860">
    <property type="entry name" value="FecR"/>
</dbReference>
<feature type="domain" description="FecR protein" evidence="1">
    <location>
        <begin position="127"/>
        <end position="218"/>
    </location>
</feature>
<evidence type="ECO:0000313" key="4">
    <source>
        <dbReference type="Proteomes" id="UP001595904"/>
    </source>
</evidence>
<dbReference type="Gene3D" id="2.60.120.1440">
    <property type="match status" value="1"/>
</dbReference>
<keyword evidence="4" id="KW-1185">Reference proteome</keyword>
<dbReference type="PANTHER" id="PTHR30273:SF2">
    <property type="entry name" value="PROTEIN FECR"/>
    <property type="match status" value="1"/>
</dbReference>
<feature type="domain" description="FecR N-terminal" evidence="2">
    <location>
        <begin position="23"/>
        <end position="65"/>
    </location>
</feature>
<dbReference type="InterPro" id="IPR032623">
    <property type="entry name" value="FecR_N"/>
</dbReference>
<evidence type="ECO:0000313" key="3">
    <source>
        <dbReference type="EMBL" id="MFC4313771.1"/>
    </source>
</evidence>
<dbReference type="Gene3D" id="3.55.50.30">
    <property type="match status" value="1"/>
</dbReference>
<gene>
    <name evidence="3" type="ORF">ACFPN2_32155</name>
</gene>
<reference evidence="4" key="1">
    <citation type="journal article" date="2019" name="Int. J. Syst. Evol. Microbiol.">
        <title>The Global Catalogue of Microorganisms (GCM) 10K type strain sequencing project: providing services to taxonomists for standard genome sequencing and annotation.</title>
        <authorList>
            <consortium name="The Broad Institute Genomics Platform"/>
            <consortium name="The Broad Institute Genome Sequencing Center for Infectious Disease"/>
            <person name="Wu L."/>
            <person name="Ma J."/>
        </authorList>
    </citation>
    <scope>NUCLEOTIDE SEQUENCE [LARGE SCALE GENOMIC DNA]</scope>
    <source>
        <strain evidence="4">CGMCC 1.10759</strain>
    </source>
</reference>
<dbReference type="PIRSF" id="PIRSF018266">
    <property type="entry name" value="FecR"/>
    <property type="match status" value="1"/>
</dbReference>
<sequence length="328" mass="36693">MPSNHKDDEFEELPEPAVSPLEEEAIRWLVRLTSGEANAAEKAQFERWSNQSPEHREALRNARQLWASLEGVLAEPQEEIPPAVVAKKPVEAPSRRSSVFRYFALAASLLLGAGVAYQSLHDWRHDFVTATGRQEHIKLADNSTVTLNTDTAIDVQYSSLERRIVLARGEAFFDVTHNPELPFIVKAGEGEVRVLGTAFSVRKDGDQLLVTVERGRVEVRAGADFVVLTPNQQVRFNGGVLREAQVIDSHSQLAWRRGRLIIEDQPLSQVISELDRYHPGMFVVTNDAVGSRRVNAVIDLAHIDDWLAALGDSQPIELHRYGFVTVIR</sequence>
<evidence type="ECO:0000259" key="1">
    <source>
        <dbReference type="Pfam" id="PF04773"/>
    </source>
</evidence>
<dbReference type="EMBL" id="JBHSDU010000015">
    <property type="protein sequence ID" value="MFC4313771.1"/>
    <property type="molecule type" value="Genomic_DNA"/>
</dbReference>
<organism evidence="3 4">
    <name type="scientific">Steroidobacter flavus</name>
    <dbReference type="NCBI Taxonomy" id="1842136"/>
    <lineage>
        <taxon>Bacteria</taxon>
        <taxon>Pseudomonadati</taxon>
        <taxon>Pseudomonadota</taxon>
        <taxon>Gammaproteobacteria</taxon>
        <taxon>Steroidobacterales</taxon>
        <taxon>Steroidobacteraceae</taxon>
        <taxon>Steroidobacter</taxon>
    </lineage>
</organism>
<dbReference type="Pfam" id="PF04773">
    <property type="entry name" value="FecR"/>
    <property type="match status" value="1"/>
</dbReference>
<protein>
    <submittedName>
        <fullName evidence="3">FecR family protein</fullName>
    </submittedName>
</protein>
<comment type="caution">
    <text evidence="3">The sequence shown here is derived from an EMBL/GenBank/DDBJ whole genome shotgun (WGS) entry which is preliminary data.</text>
</comment>
<accession>A0ABV8T1H6</accession>
<proteinExistence type="predicted"/>
<name>A0ABV8T1H6_9GAMM</name>
<dbReference type="Pfam" id="PF16220">
    <property type="entry name" value="DUF4880"/>
    <property type="match status" value="1"/>
</dbReference>
<evidence type="ECO:0000259" key="2">
    <source>
        <dbReference type="Pfam" id="PF16220"/>
    </source>
</evidence>
<dbReference type="PANTHER" id="PTHR30273">
    <property type="entry name" value="PERIPLASMIC SIGNAL SENSOR AND SIGMA FACTOR ACTIVATOR FECR-RELATED"/>
    <property type="match status" value="1"/>
</dbReference>
<dbReference type="Proteomes" id="UP001595904">
    <property type="component" value="Unassembled WGS sequence"/>
</dbReference>